<dbReference type="EMBL" id="JAVDTT010000002">
    <property type="protein sequence ID" value="MDR6841217.1"/>
    <property type="molecule type" value="Genomic_DNA"/>
</dbReference>
<evidence type="ECO:0000313" key="7">
    <source>
        <dbReference type="Proteomes" id="UP001254759"/>
    </source>
</evidence>
<evidence type="ECO:0000259" key="5">
    <source>
        <dbReference type="Pfam" id="PF05048"/>
    </source>
</evidence>
<keyword evidence="3" id="KW-0325">Glycoprotein</keyword>
<dbReference type="InterPro" id="IPR012334">
    <property type="entry name" value="Pectin_lyas_fold"/>
</dbReference>
<dbReference type="Gene3D" id="2.60.40.4070">
    <property type="match status" value="1"/>
</dbReference>
<name>A0ABU1RR18_9GAMM</name>
<dbReference type="InterPro" id="IPR053243">
    <property type="entry name" value="SJ_maturation_regulator"/>
</dbReference>
<organism evidence="6 7">
    <name type="scientific">Pseudoxanthomonas sacheonensis</name>
    <dbReference type="NCBI Taxonomy" id="443615"/>
    <lineage>
        <taxon>Bacteria</taxon>
        <taxon>Pseudomonadati</taxon>
        <taxon>Pseudomonadota</taxon>
        <taxon>Gammaproteobacteria</taxon>
        <taxon>Lysobacterales</taxon>
        <taxon>Lysobacteraceae</taxon>
        <taxon>Pseudoxanthomonas</taxon>
    </lineage>
</organism>
<dbReference type="Gene3D" id="2.60.40.10">
    <property type="entry name" value="Immunoglobulins"/>
    <property type="match status" value="1"/>
</dbReference>
<comment type="caution">
    <text evidence="6">The sequence shown here is derived from an EMBL/GenBank/DDBJ whole genome shotgun (WGS) entry which is preliminary data.</text>
</comment>
<dbReference type="InterPro" id="IPR011050">
    <property type="entry name" value="Pectin_lyase_fold/virulence"/>
</dbReference>
<dbReference type="RefSeq" id="WP_310091810.1">
    <property type="nucleotide sequence ID" value="NZ_JAVDTT010000002.1"/>
</dbReference>
<dbReference type="Pfam" id="PF05048">
    <property type="entry name" value="NosD"/>
    <property type="match status" value="1"/>
</dbReference>
<accession>A0ABU1RR18</accession>
<sequence>MKQPRYAVMLLLALLAPAVIAAVKLSEPDILLYPLPQTVYDAEVHLTGLADPHQTLHVELNGQVVTKTLSNERGDFAVTLHPAQGQNRLRVVVPETMLVSDSGVHVFRYMPTIDIPRDDAIRSAPDKADLKSTATLVRPKTAPAAPVITVPPATSTANPITLSGTAEADSNVNFYVNGRFTRSTLANGSGTFSTWVPLEDGTNTIYVTASNTAGETSVASNTVEVSYTHSVPRTQTGTISQNTVWTKGDGTAYSLSGNLTIAPGITLWIQPGALVNSAGNFKILSQGNLVIRGASTALSVLKAANSSCNGVNTRREDWMGIEVPASGSVSLEYAEIQCALRGVYLNGGSGSIQRSRLLNNEVGVRTEAATAVAATFPNISAENEFRGNSYGVSVQKNSRPTISGNNLFTANYYGVWVYGSTDATQNPVPVIGGNRIYSNTNYNYYASAFASPSTTVLDAKGNWWGTTDHGAIAAGIYDWSNSSADSPIVDFSGYLGAAGGTAFFTGTTLNGLISANQTLGPGDAQVLGNITVNPGVTLSIDPGARLIFAPDAKLQVRGTLTISGSAVARAVLRPTVVACNGTATERSDWAGIEVVSGAIATIDYAEVHCAAKAVHFNSGTGEIHNTRLLNNDIGIDMLAVSPARTTPQITTANEINGNAYGIVIRQNTSPSITGGNVVSGNGFGIQITGNSTAAQNPAPVITGNTVQSNSSWNVYANTFGNARSTRVNATSNWWGTTDAGAISRSIRDWTEDSAAAPIVDYSGFLNAAGGTSAWTGPTLNGPIVANQTLTGVEHLMLGTVTVEPGITVAVNAGTQITVVDNFSFVVKGTMNVNGTSASRVVFKPSIAACTNAALEREDWYGIRYEVGSVGAINYADIYCAQTGVYFYQSGTIKNSRLYGNVVGMNMVGASTSAKITPTIQTNEIRNGTYGINVNTNATPTISVGNLITNNDYGIVADGANAVASNPLPVVTGNSLYGNRIYNYRAIDFGDSANILLNARDNWWGTPNPVLISPTIYDRKNIDTSPYVDFGGYLDSAGGVSAFTGTTLIGPITANRTLTPGEYRVLGNVIVSAGATLTINAGAELGFVPGRRLQVNGSLVAHGTSTDRVVFQSAAVYAGKGNWFGLQVAPGGTVDLDYIRMQHSTYGVDFAGGQGTLQRSLIRFNTQGISVYANSQPTITNGNEITSNDYGVYVEGNSTAAQNPAPVVTGNNLYGNSTNNYYARSFGNPTTTILNATGNWWNLTDPVAIRATIYTGSSTSPTVDIGTPLASATGPLAIVVSGVSMTSRQIQPLDSSTPAQGLFTISRPGSVNTQIRRQTDNLLVYQYNQDFATAGQYGFSWNGRDTSGAIVPAGMYRAVLIATDGLDEFVVDSQAPAGVDSLSGNAAPVYRPYKNEFYKASVTLGSPGLISMEIWPEGGTMFYAFQDVYYPAGTHWVYWDGRGPDNKIVTVPVEILTTDSAYVSTTAIQVLIAKPSITGLGVAPSVEVKADPYLVTHSFEQITRMAYRLSDDAYVRFVLLPPEVTDLQAPEAVVLVDNQLQVAKNGSGAPNDYIVEWRGYDPARPSQIRVAPEGAYTFAIEARSSATNQTTVYRGVVNLRQ</sequence>
<evidence type="ECO:0000256" key="3">
    <source>
        <dbReference type="ARBA" id="ARBA00023180"/>
    </source>
</evidence>
<protein>
    <recommendedName>
        <fullName evidence="5">Periplasmic copper-binding protein NosD beta helix domain-containing protein</fullName>
    </recommendedName>
</protein>
<reference evidence="6 7" key="1">
    <citation type="submission" date="2023-07" db="EMBL/GenBank/DDBJ databases">
        <title>Sorghum-associated microbial communities from plants grown in Nebraska, USA.</title>
        <authorList>
            <person name="Schachtman D."/>
        </authorList>
    </citation>
    <scope>NUCLEOTIDE SEQUENCE [LARGE SCALE GENOMIC DNA]</scope>
    <source>
        <strain evidence="6 7">BE107</strain>
    </source>
</reference>
<evidence type="ECO:0000313" key="6">
    <source>
        <dbReference type="EMBL" id="MDR6841217.1"/>
    </source>
</evidence>
<dbReference type="InterPro" id="IPR006626">
    <property type="entry name" value="PbH1"/>
</dbReference>
<keyword evidence="1 4" id="KW-0732">Signal</keyword>
<dbReference type="Proteomes" id="UP001254759">
    <property type="component" value="Unassembled WGS sequence"/>
</dbReference>
<keyword evidence="2" id="KW-0677">Repeat</keyword>
<dbReference type="SUPFAM" id="SSF51126">
    <property type="entry name" value="Pectin lyase-like"/>
    <property type="match status" value="1"/>
</dbReference>
<dbReference type="PANTHER" id="PTHR47653:SF1">
    <property type="entry name" value="DELETED IN MALIGNANT BRAIN TUMORS 1 PROTEIN"/>
    <property type="match status" value="1"/>
</dbReference>
<dbReference type="PANTHER" id="PTHR47653">
    <property type="entry name" value="PROTEIN BARK BEETLE"/>
    <property type="match status" value="1"/>
</dbReference>
<gene>
    <name evidence="6" type="ORF">J2W94_001502</name>
</gene>
<dbReference type="InterPro" id="IPR013783">
    <property type="entry name" value="Ig-like_fold"/>
</dbReference>
<evidence type="ECO:0000256" key="2">
    <source>
        <dbReference type="ARBA" id="ARBA00022737"/>
    </source>
</evidence>
<evidence type="ECO:0000256" key="4">
    <source>
        <dbReference type="SAM" id="SignalP"/>
    </source>
</evidence>
<feature type="signal peptide" evidence="4">
    <location>
        <begin position="1"/>
        <end position="21"/>
    </location>
</feature>
<feature type="chain" id="PRO_5045842822" description="Periplasmic copper-binding protein NosD beta helix domain-containing protein" evidence="4">
    <location>
        <begin position="22"/>
        <end position="1600"/>
    </location>
</feature>
<keyword evidence="7" id="KW-1185">Reference proteome</keyword>
<proteinExistence type="predicted"/>
<dbReference type="InterPro" id="IPR007742">
    <property type="entry name" value="NosD_dom"/>
</dbReference>
<evidence type="ECO:0000256" key="1">
    <source>
        <dbReference type="ARBA" id="ARBA00022729"/>
    </source>
</evidence>
<feature type="domain" description="Periplasmic copper-binding protein NosD beta helix" evidence="5">
    <location>
        <begin position="849"/>
        <end position="1006"/>
    </location>
</feature>
<dbReference type="Gene3D" id="2.160.20.10">
    <property type="entry name" value="Single-stranded right-handed beta-helix, Pectin lyase-like"/>
    <property type="match status" value="4"/>
</dbReference>
<dbReference type="SMART" id="SM00710">
    <property type="entry name" value="PbH1"/>
    <property type="match status" value="11"/>
</dbReference>